<evidence type="ECO:0000259" key="2">
    <source>
        <dbReference type="Pfam" id="PF01464"/>
    </source>
</evidence>
<evidence type="ECO:0000313" key="3">
    <source>
        <dbReference type="EMBL" id="SNR25136.1"/>
    </source>
</evidence>
<dbReference type="EMBL" id="FZNM01000001">
    <property type="protein sequence ID" value="SNR25136.1"/>
    <property type="molecule type" value="Genomic_DNA"/>
</dbReference>
<protein>
    <submittedName>
        <fullName evidence="4">Lytic transglycosylase domain-containing protein</fullName>
    </submittedName>
    <submittedName>
        <fullName evidence="3">Transglycosylase SLT domain-containing protein</fullName>
    </submittedName>
</protein>
<proteinExistence type="inferred from homology"/>
<reference evidence="4 6" key="3">
    <citation type="submission" date="2019-02" db="EMBL/GenBank/DDBJ databases">
        <authorList>
            <person name="Zhang G."/>
        </authorList>
    </citation>
    <scope>NUCLEOTIDE SEQUENCE [LARGE SCALE GENOMIC DNA]</scope>
    <source>
        <strain evidence="4 6">CMB17</strain>
    </source>
</reference>
<dbReference type="Gene3D" id="1.10.530.10">
    <property type="match status" value="1"/>
</dbReference>
<sequence length="159" mass="17694">MPDSGRRGLILATLALAACGGGGRDDRQLPGGLGRNGLYPNETPQLRSRINFWADHYDVPPAIVQRIILRESQHRPGARNGPYYGLMQLNPQTARTMGHRGSPAALLDADTNLRYGVRYLRGAWMVANGDPDETVMWYSRGYYDEAKRRGLLKRTGLRG</sequence>
<reference evidence="3" key="2">
    <citation type="submission" date="2017-06" db="EMBL/GenBank/DDBJ databases">
        <authorList>
            <person name="Kim H.J."/>
            <person name="Triplett B.A."/>
        </authorList>
    </citation>
    <scope>NUCLEOTIDE SEQUENCE [LARGE SCALE GENOMIC DNA]</scope>
    <source>
        <strain evidence="3">DSM 26170</strain>
    </source>
</reference>
<dbReference type="SUPFAM" id="SSF53955">
    <property type="entry name" value="Lysozyme-like"/>
    <property type="match status" value="1"/>
</dbReference>
<reference evidence="5" key="1">
    <citation type="submission" date="2017-06" db="EMBL/GenBank/DDBJ databases">
        <authorList>
            <person name="Varghese N."/>
            <person name="Submissions S."/>
        </authorList>
    </citation>
    <scope>NUCLEOTIDE SEQUENCE [LARGE SCALE GENOMIC DNA]</scope>
    <source>
        <strain evidence="5">DSM 26170</strain>
    </source>
</reference>
<dbReference type="EMBL" id="SIRL01000001">
    <property type="protein sequence ID" value="TBN52855.1"/>
    <property type="molecule type" value="Genomic_DNA"/>
</dbReference>
<evidence type="ECO:0000256" key="1">
    <source>
        <dbReference type="ARBA" id="ARBA00009387"/>
    </source>
</evidence>
<organism evidence="3 5">
    <name type="scientific">Paracoccus sediminis</name>
    <dbReference type="NCBI Taxonomy" id="1214787"/>
    <lineage>
        <taxon>Bacteria</taxon>
        <taxon>Pseudomonadati</taxon>
        <taxon>Pseudomonadota</taxon>
        <taxon>Alphaproteobacteria</taxon>
        <taxon>Rhodobacterales</taxon>
        <taxon>Paracoccaceae</taxon>
        <taxon>Paracoccus</taxon>
    </lineage>
</organism>
<name>A0A238UT02_9RHOB</name>
<dbReference type="PROSITE" id="PS51257">
    <property type="entry name" value="PROKAR_LIPOPROTEIN"/>
    <property type="match status" value="1"/>
</dbReference>
<dbReference type="OrthoDB" id="9788661at2"/>
<accession>A0A238UT02</accession>
<keyword evidence="6" id="KW-1185">Reference proteome</keyword>
<dbReference type="AlphaFoldDB" id="A0A238UT02"/>
<dbReference type="RefSeq" id="WP_089386471.1">
    <property type="nucleotide sequence ID" value="NZ_FZNM01000001.1"/>
</dbReference>
<evidence type="ECO:0000313" key="6">
    <source>
        <dbReference type="Proteomes" id="UP000292859"/>
    </source>
</evidence>
<feature type="domain" description="Transglycosylase SLT" evidence="2">
    <location>
        <begin position="50"/>
        <end position="142"/>
    </location>
</feature>
<dbReference type="InterPro" id="IPR008258">
    <property type="entry name" value="Transglycosylase_SLT_dom_1"/>
</dbReference>
<evidence type="ECO:0000313" key="5">
    <source>
        <dbReference type="Proteomes" id="UP000198409"/>
    </source>
</evidence>
<evidence type="ECO:0000313" key="4">
    <source>
        <dbReference type="EMBL" id="TBN52855.1"/>
    </source>
</evidence>
<dbReference type="Pfam" id="PF01464">
    <property type="entry name" value="SLT"/>
    <property type="match status" value="1"/>
</dbReference>
<dbReference type="InterPro" id="IPR023346">
    <property type="entry name" value="Lysozyme-like_dom_sf"/>
</dbReference>
<dbReference type="Proteomes" id="UP000292859">
    <property type="component" value="Unassembled WGS sequence"/>
</dbReference>
<comment type="similarity">
    <text evidence="1">Belongs to the virb1 family.</text>
</comment>
<dbReference type="Proteomes" id="UP000198409">
    <property type="component" value="Unassembled WGS sequence"/>
</dbReference>
<gene>
    <name evidence="4" type="ORF">EYF88_01210</name>
    <name evidence="3" type="ORF">SAMN06265378_101381</name>
</gene>